<feature type="domain" description="Integral membrane bound transporter" evidence="6">
    <location>
        <begin position="216"/>
        <end position="337"/>
    </location>
</feature>
<evidence type="ECO:0000256" key="1">
    <source>
        <dbReference type="ARBA" id="ARBA00004141"/>
    </source>
</evidence>
<reference evidence="8" key="1">
    <citation type="journal article" date="2019" name="Int. J. Syst. Evol. Microbiol.">
        <title>The Global Catalogue of Microorganisms (GCM) 10K type strain sequencing project: providing services to taxonomists for standard genome sequencing and annotation.</title>
        <authorList>
            <consortium name="The Broad Institute Genomics Platform"/>
            <consortium name="The Broad Institute Genome Sequencing Center for Infectious Disease"/>
            <person name="Wu L."/>
            <person name="Ma J."/>
        </authorList>
    </citation>
    <scope>NUCLEOTIDE SEQUENCE [LARGE SCALE GENOMIC DNA]</scope>
    <source>
        <strain evidence="8">JCM 14718</strain>
    </source>
</reference>
<name>A0ABP4TYG8_9ACTN</name>
<evidence type="ECO:0000256" key="2">
    <source>
        <dbReference type="ARBA" id="ARBA00022692"/>
    </source>
</evidence>
<evidence type="ECO:0000313" key="7">
    <source>
        <dbReference type="EMBL" id="GAA1694114.1"/>
    </source>
</evidence>
<feature type="transmembrane region" description="Helical" evidence="5">
    <location>
        <begin position="148"/>
        <end position="169"/>
    </location>
</feature>
<keyword evidence="2 5" id="KW-0812">Transmembrane</keyword>
<evidence type="ECO:0000256" key="4">
    <source>
        <dbReference type="ARBA" id="ARBA00023136"/>
    </source>
</evidence>
<organism evidence="7 8">
    <name type="scientific">Fodinicola feengrottensis</name>
    <dbReference type="NCBI Taxonomy" id="435914"/>
    <lineage>
        <taxon>Bacteria</taxon>
        <taxon>Bacillati</taxon>
        <taxon>Actinomycetota</taxon>
        <taxon>Actinomycetes</taxon>
        <taxon>Mycobacteriales</taxon>
        <taxon>Fodinicola</taxon>
    </lineage>
</organism>
<feature type="transmembrane region" description="Helical" evidence="5">
    <location>
        <begin position="125"/>
        <end position="142"/>
    </location>
</feature>
<accession>A0ABP4TYG8</accession>
<keyword evidence="3 5" id="KW-1133">Transmembrane helix</keyword>
<feature type="transmembrane region" description="Helical" evidence="5">
    <location>
        <begin position="296"/>
        <end position="315"/>
    </location>
</feature>
<comment type="caution">
    <text evidence="7">The sequence shown here is derived from an EMBL/GenBank/DDBJ whole genome shotgun (WGS) entry which is preliminary data.</text>
</comment>
<evidence type="ECO:0000259" key="6">
    <source>
        <dbReference type="Pfam" id="PF13515"/>
    </source>
</evidence>
<dbReference type="InterPro" id="IPR049453">
    <property type="entry name" value="Memb_transporter_dom"/>
</dbReference>
<sequence length="359" mass="37606">MQVETGAPVRALVRDVVSWSVTVRVPARQMTAAALGMGGLLAVGWWVGHVPESMLAALGAMSVAGLPAAGWRAAPRLGWTALTAVAGCLAGSLLGGHGWVSVLAIPLVAMAVTVAGTLSREAATATARLITFLAIATGFGSADPIGLTALFCAGALWAVLMALGVDAVASRLSGQPVRVAASPLPPNRARRLRSLWTLAAWRYPIRLAVCLTVAEAIGVIWAQPKASWIAVTVVIVVGRRLEGALRRPAERMTGTVLGVALGSVVLLHSPPVWFFLTMVAGLAAVRPYLKARNYTLYATIMTPLVVLLLDFGHSATWQAVADRLLDTALGCAIALLIGYLPWTAIPQLVRRRSTRAALD</sequence>
<feature type="transmembrane region" description="Helical" evidence="5">
    <location>
        <begin position="30"/>
        <end position="47"/>
    </location>
</feature>
<evidence type="ECO:0000256" key="3">
    <source>
        <dbReference type="ARBA" id="ARBA00022989"/>
    </source>
</evidence>
<keyword evidence="4 5" id="KW-0472">Membrane</keyword>
<gene>
    <name evidence="7" type="ORF">GCM10009765_49210</name>
</gene>
<feature type="transmembrane region" description="Helical" evidence="5">
    <location>
        <begin position="100"/>
        <end position="118"/>
    </location>
</feature>
<dbReference type="Pfam" id="PF13515">
    <property type="entry name" value="FUSC_2"/>
    <property type="match status" value="1"/>
</dbReference>
<proteinExistence type="predicted"/>
<keyword evidence="8" id="KW-1185">Reference proteome</keyword>
<evidence type="ECO:0000256" key="5">
    <source>
        <dbReference type="SAM" id="Phobius"/>
    </source>
</evidence>
<dbReference type="EMBL" id="BAAANY010000020">
    <property type="protein sequence ID" value="GAA1694114.1"/>
    <property type="molecule type" value="Genomic_DNA"/>
</dbReference>
<dbReference type="RefSeq" id="WP_344312832.1">
    <property type="nucleotide sequence ID" value="NZ_BAAANY010000020.1"/>
</dbReference>
<evidence type="ECO:0000313" key="8">
    <source>
        <dbReference type="Proteomes" id="UP001500618"/>
    </source>
</evidence>
<protein>
    <recommendedName>
        <fullName evidence="6">Integral membrane bound transporter domain-containing protein</fullName>
    </recommendedName>
</protein>
<dbReference type="Proteomes" id="UP001500618">
    <property type="component" value="Unassembled WGS sequence"/>
</dbReference>
<feature type="transmembrane region" description="Helical" evidence="5">
    <location>
        <begin position="327"/>
        <end position="345"/>
    </location>
</feature>
<comment type="subcellular location">
    <subcellularLocation>
        <location evidence="1">Membrane</location>
        <topology evidence="1">Multi-pass membrane protein</topology>
    </subcellularLocation>
</comment>